<evidence type="ECO:0008006" key="6">
    <source>
        <dbReference type="Google" id="ProtNLM"/>
    </source>
</evidence>
<evidence type="ECO:0000313" key="5">
    <source>
        <dbReference type="Proteomes" id="UP001358417"/>
    </source>
</evidence>
<comment type="caution">
    <text evidence="4">The sequence shown here is derived from an EMBL/GenBank/DDBJ whole genome shotgun (WGS) entry which is preliminary data.</text>
</comment>
<dbReference type="GeneID" id="89973682"/>
<protein>
    <recommendedName>
        <fullName evidence="6">Transcription factor domain-containing protein</fullName>
    </recommendedName>
</protein>
<accession>A0AAV9N7D8</accession>
<keyword evidence="2" id="KW-0539">Nucleus</keyword>
<dbReference type="RefSeq" id="XP_064704287.1">
    <property type="nucleotide sequence ID" value="XM_064849073.1"/>
</dbReference>
<feature type="compositionally biased region" description="Low complexity" evidence="3">
    <location>
        <begin position="422"/>
        <end position="437"/>
    </location>
</feature>
<feature type="region of interest" description="Disordered" evidence="3">
    <location>
        <begin position="411"/>
        <end position="437"/>
    </location>
</feature>
<sequence>MDCGKNLKCGYDIRLTWQEDHEARGVSHGRTGVWSKAGRSPTTAPRQVFDASKMFGVPDFPNIENPRFLNTTFNDVEMHFGHGDAEAGVDQAEREDDLMINDDWDFMEYEDLKPDPGSPQRALSLISRAGKISQFDAYLIPHFEDVICSSSTLLDDERYNPYRHVLFPMAMDSRSPGVYHATMAISANVLRLGNPQYGVIALGHRQKALRRLITLLGPGGADTSHEMDEMLGLVLMLCWFEISDGCSPSWVKHLNGFRRIIEQHQRISSRQSPHSMNVGQFFMRYFAFHLVLAKTTFQSEETDADEIRSPSPVASPTDDHKPTIGEANEDSDPALALSPSSSFLAAHMPDETMDEIDLYKGFSDRLLLLINEITDLVPVGKTAENSAIFTTKARHLKSSLDTLQQHLPEILTSASSPPPTTSKPNSNSTSTPPSLTARKAAISATAETYRLGAIILLHHILSQPHAASSVASHVIIHAREQQAAIASILSTISHHFETMIHSAALPLWSLFLAGCSVDDEEQRIAALQIFEATEDRKRFGNVKPAREVMEMVWRQRDLGRDQRRSAAATARKNSADHSSAPVRGQYEWERAMVLLGGWKISLT</sequence>
<name>A0AAV9N7D8_9EURO</name>
<dbReference type="GO" id="GO:0045944">
    <property type="term" value="P:positive regulation of transcription by RNA polymerase II"/>
    <property type="evidence" value="ECO:0007669"/>
    <property type="project" value="TreeGrafter"/>
</dbReference>
<dbReference type="Pfam" id="PF11951">
    <property type="entry name" value="Fungal_trans_2"/>
    <property type="match status" value="1"/>
</dbReference>
<gene>
    <name evidence="4" type="ORF">LTR84_005505</name>
</gene>
<feature type="region of interest" description="Disordered" evidence="3">
    <location>
        <begin position="560"/>
        <end position="580"/>
    </location>
</feature>
<dbReference type="GO" id="GO:0005634">
    <property type="term" value="C:nucleus"/>
    <property type="evidence" value="ECO:0007669"/>
    <property type="project" value="UniProtKB-SubCell"/>
</dbReference>
<dbReference type="GO" id="GO:0003700">
    <property type="term" value="F:DNA-binding transcription factor activity"/>
    <property type="evidence" value="ECO:0007669"/>
    <property type="project" value="TreeGrafter"/>
</dbReference>
<proteinExistence type="predicted"/>
<reference evidence="4 5" key="1">
    <citation type="submission" date="2023-08" db="EMBL/GenBank/DDBJ databases">
        <title>Black Yeasts Isolated from many extreme environments.</title>
        <authorList>
            <person name="Coleine C."/>
            <person name="Stajich J.E."/>
            <person name="Selbmann L."/>
        </authorList>
    </citation>
    <scope>NUCLEOTIDE SEQUENCE [LARGE SCALE GENOMIC DNA]</scope>
    <source>
        <strain evidence="4 5">CCFEE 5792</strain>
    </source>
</reference>
<dbReference type="Proteomes" id="UP001358417">
    <property type="component" value="Unassembled WGS sequence"/>
</dbReference>
<evidence type="ECO:0000313" key="4">
    <source>
        <dbReference type="EMBL" id="KAK5049082.1"/>
    </source>
</evidence>
<dbReference type="AlphaFoldDB" id="A0AAV9N7D8"/>
<dbReference type="PANTHER" id="PTHR37534">
    <property type="entry name" value="TRANSCRIPTIONAL ACTIVATOR PROTEIN UGA3"/>
    <property type="match status" value="1"/>
</dbReference>
<organism evidence="4 5">
    <name type="scientific">Exophiala bonariae</name>
    <dbReference type="NCBI Taxonomy" id="1690606"/>
    <lineage>
        <taxon>Eukaryota</taxon>
        <taxon>Fungi</taxon>
        <taxon>Dikarya</taxon>
        <taxon>Ascomycota</taxon>
        <taxon>Pezizomycotina</taxon>
        <taxon>Eurotiomycetes</taxon>
        <taxon>Chaetothyriomycetidae</taxon>
        <taxon>Chaetothyriales</taxon>
        <taxon>Herpotrichiellaceae</taxon>
        <taxon>Exophiala</taxon>
    </lineage>
</organism>
<comment type="subcellular location">
    <subcellularLocation>
        <location evidence="1">Nucleus</location>
    </subcellularLocation>
</comment>
<dbReference type="PANTHER" id="PTHR37534:SF49">
    <property type="entry name" value="LYSINE BIOSYNTHESIS REGULATORY PROTEIN LYS14"/>
    <property type="match status" value="1"/>
</dbReference>
<keyword evidence="5" id="KW-1185">Reference proteome</keyword>
<dbReference type="InterPro" id="IPR021858">
    <property type="entry name" value="Fun_TF"/>
</dbReference>
<evidence type="ECO:0000256" key="1">
    <source>
        <dbReference type="ARBA" id="ARBA00004123"/>
    </source>
</evidence>
<evidence type="ECO:0000256" key="3">
    <source>
        <dbReference type="SAM" id="MobiDB-lite"/>
    </source>
</evidence>
<dbReference type="EMBL" id="JAVRRD010000020">
    <property type="protein sequence ID" value="KAK5049082.1"/>
    <property type="molecule type" value="Genomic_DNA"/>
</dbReference>
<dbReference type="GO" id="GO:0000976">
    <property type="term" value="F:transcription cis-regulatory region binding"/>
    <property type="evidence" value="ECO:0007669"/>
    <property type="project" value="TreeGrafter"/>
</dbReference>
<evidence type="ECO:0000256" key="2">
    <source>
        <dbReference type="ARBA" id="ARBA00023242"/>
    </source>
</evidence>
<feature type="region of interest" description="Disordered" evidence="3">
    <location>
        <begin position="301"/>
        <end position="336"/>
    </location>
</feature>